<reference evidence="1 2" key="1">
    <citation type="submission" date="2015-11" db="EMBL/GenBank/DDBJ databases">
        <title>Expanding the genomic diversity of Burkholderia species for the development of highly accurate diagnostics.</title>
        <authorList>
            <person name="Sahl J."/>
            <person name="Keim P."/>
            <person name="Wagner D."/>
        </authorList>
    </citation>
    <scope>NUCLEOTIDE SEQUENCE [LARGE SCALE GENOMIC DNA]</scope>
    <source>
        <strain evidence="1 2">MSMB2087WGS</strain>
    </source>
</reference>
<comment type="caution">
    <text evidence="1">The sequence shown here is derived from an EMBL/GenBank/DDBJ whole genome shotgun (WGS) entry which is preliminary data.</text>
</comment>
<evidence type="ECO:0008006" key="3">
    <source>
        <dbReference type="Google" id="ProtNLM"/>
    </source>
</evidence>
<accession>A0A119HFE7</accession>
<dbReference type="Proteomes" id="UP000060630">
    <property type="component" value="Unassembled WGS sequence"/>
</dbReference>
<dbReference type="EMBL" id="LPHD01000049">
    <property type="protein sequence ID" value="KWA83847.1"/>
    <property type="molecule type" value="Genomic_DNA"/>
</dbReference>
<sequence length="164" mass="18323">MITAVDFIALNTFTELVPAPDMVAISIGDPAQMPPENLSAFARAVRMEFLDLEPAEVEHYGMPEEVLFSHEQALQLSDFVQALHAERRPYRMVVHCRMGSSRSAAVALVVHQLTGCEFPRRPDAHFANLHVVELAARVTSTVIDVPRKLEGDEPHLYLPLQLQI</sequence>
<dbReference type="PROSITE" id="PS00383">
    <property type="entry name" value="TYR_PHOSPHATASE_1"/>
    <property type="match status" value="1"/>
</dbReference>
<organism evidence="1 2">
    <name type="scientific">Burkholderia ubonensis</name>
    <dbReference type="NCBI Taxonomy" id="101571"/>
    <lineage>
        <taxon>Bacteria</taxon>
        <taxon>Pseudomonadati</taxon>
        <taxon>Pseudomonadota</taxon>
        <taxon>Betaproteobacteria</taxon>
        <taxon>Burkholderiales</taxon>
        <taxon>Burkholderiaceae</taxon>
        <taxon>Burkholderia</taxon>
        <taxon>Burkholderia cepacia complex</taxon>
    </lineage>
</organism>
<evidence type="ECO:0000313" key="1">
    <source>
        <dbReference type="EMBL" id="KWA83847.1"/>
    </source>
</evidence>
<gene>
    <name evidence="1" type="ORF">WL29_21005</name>
</gene>
<name>A0A119HFE7_9BURK</name>
<evidence type="ECO:0000313" key="2">
    <source>
        <dbReference type="Proteomes" id="UP000060630"/>
    </source>
</evidence>
<dbReference type="Gene3D" id="3.90.190.10">
    <property type="entry name" value="Protein tyrosine phosphatase superfamily"/>
    <property type="match status" value="1"/>
</dbReference>
<dbReference type="SUPFAM" id="SSF52799">
    <property type="entry name" value="(Phosphotyrosine protein) phosphatases II"/>
    <property type="match status" value="1"/>
</dbReference>
<protein>
    <recommendedName>
        <fullName evidence="3">Tyrosine specific protein phosphatases domain-containing protein</fullName>
    </recommendedName>
</protein>
<dbReference type="RefSeq" id="WP_060192081.1">
    <property type="nucleotide sequence ID" value="NZ_LPHD01000049.1"/>
</dbReference>
<proteinExistence type="predicted"/>
<dbReference type="InterPro" id="IPR016130">
    <property type="entry name" value="Tyr_Pase_AS"/>
</dbReference>
<dbReference type="AlphaFoldDB" id="A0A119HFE7"/>
<dbReference type="InterPro" id="IPR029021">
    <property type="entry name" value="Prot-tyrosine_phosphatase-like"/>
</dbReference>